<dbReference type="Proteomes" id="UP000306319">
    <property type="component" value="Unassembled WGS sequence"/>
</dbReference>
<evidence type="ECO:0000313" key="1">
    <source>
        <dbReference type="EMBL" id="TGY78130.1"/>
    </source>
</evidence>
<organism evidence="1 2">
    <name type="scientific">Lepagella muris</name>
    <dbReference type="NCBI Taxonomy" id="3032870"/>
    <lineage>
        <taxon>Bacteria</taxon>
        <taxon>Pseudomonadati</taxon>
        <taxon>Bacteroidota</taxon>
        <taxon>Bacteroidia</taxon>
        <taxon>Bacteroidales</taxon>
        <taxon>Muribaculaceae</taxon>
        <taxon>Lepagella</taxon>
    </lineage>
</organism>
<gene>
    <name evidence="1" type="ORF">E5331_11425</name>
</gene>
<comment type="caution">
    <text evidence="1">The sequence shown here is derived from an EMBL/GenBank/DDBJ whole genome shotgun (WGS) entry which is preliminary data.</text>
</comment>
<dbReference type="EMBL" id="SRYB01000016">
    <property type="protein sequence ID" value="TGY78130.1"/>
    <property type="molecule type" value="Genomic_DNA"/>
</dbReference>
<name>A0AC61REX7_9BACT</name>
<sequence>MKVSKFYFPLLAAAMLASCSSEAIDGPNSPVISEKDGVNMKITISLPTSNGTRAAGDPAGEEIGKDFENNVKEVLIVFASKDDNNKDNNNSFIASNVVSIQPTAEGATIPSNYDITATFNKSVLVNYIESLGTKPDQAHVNVYAFCNPTQELKDHIANRNRGESAANWMNAKNVLTGDNLQLATVSEGKNIPMANLKVTDLALPPLDGIKNGAYAESAYPMGTVDVIRSIARFDFKTVNNNVYPIDINVVGEDKAIEGGLQIELTNMALVNMSNSYYYLHRLSATGHSSEFESTSLMCGEDDRNKFFIDPDWDWKANSNWTKKLTYSDHFQYALFTDATPSEDGKLGVDLWRRIILKDYFGDGAISDNDNEWNLDPDNNKGDYKIWRYVTENTIPEPASKQKVAISTGVVFRGEIKPTESTPEKLKAALEAKAEPIFIYKNNIYPNWKAVEDEATKEGNENTALASAYKACKGKTGEELYQAAVNNQFTIYRYNEQKGGWATNYYYWNRHWDNGKPGVMGNMEFAVVRNNVYKLAVTSISALGHPLDPKDDPDPVDPDDPDEKSDVKIKVDVQVKKWTVRKNDIEF</sequence>
<proteinExistence type="predicted"/>
<reference evidence="1" key="1">
    <citation type="submission" date="2019-04" db="EMBL/GenBank/DDBJ databases">
        <title>Microbes associate with the intestines of laboratory mice.</title>
        <authorList>
            <person name="Navarre W."/>
            <person name="Wong E."/>
            <person name="Huang K."/>
            <person name="Tropini C."/>
            <person name="Ng K."/>
            <person name="Yu B."/>
        </authorList>
    </citation>
    <scope>NUCLEOTIDE SEQUENCE</scope>
    <source>
        <strain evidence="1">NM04_E33</strain>
    </source>
</reference>
<accession>A0AC61REX7</accession>
<evidence type="ECO:0000313" key="2">
    <source>
        <dbReference type="Proteomes" id="UP000306319"/>
    </source>
</evidence>
<keyword evidence="2" id="KW-1185">Reference proteome</keyword>
<protein>
    <submittedName>
        <fullName evidence="1">Uncharacterized protein</fullName>
    </submittedName>
</protein>